<dbReference type="EMBL" id="VMHE01000023">
    <property type="protein sequence ID" value="TSJ61858.1"/>
    <property type="molecule type" value="Genomic_DNA"/>
</dbReference>
<dbReference type="Proteomes" id="UP000316425">
    <property type="component" value="Unassembled WGS sequence"/>
</dbReference>
<sequence length="467" mass="54545">MNNKLEVDVLNKIVAPQRHQKGDINEVIPFASNDSKNMLKGNFKPVVGNFTRLVSNEKLEDNQSFSFLTEDKGEYDSSLISQMTNEVDIQQDSDRYVLEKLIEEHLFQENSNVKIIHPYIFKYQSSSSGNKGKLELKVARFLKDILAGSDLDSFKEVFDKQGDEDLLVSMILSHLDELKTNYDSRTYQNLLPHISKQFADDFNFLSKNKDFFLEHFQSLLHHYYFLYLSQLVFKFEKFEEGDFDRTEPIFYTLDWESLSKRRKSFDGLFNFKSFRARSENVFVHLHTQYQLSHNWLNGEKKFMSYREIKDSLENGATPRECEEFLEDLNEWLKIYSEKMELKSINKVNNLEEGFKSLFNLLRQGMSKDVCTNIGKLFEDAAHGKFLKARGSLGYTLNITQDFLILLTALSVKNKERIALNSLFEEFEKRGIALDRYSKEEVVNLLDNLNILEKKSDSGDAQYVKAIL</sequence>
<name>A0A556PBV7_9BACI</name>
<accession>A0A556PBV7</accession>
<dbReference type="InterPro" id="IPR017645">
    <property type="entry name" value="Dnd_assoc_1"/>
</dbReference>
<reference evidence="1 2" key="1">
    <citation type="submission" date="2019-07" db="EMBL/GenBank/DDBJ databases">
        <title>Allobacillus sp. nov. SKP isolated from shrimp paste of Euphausiacea.</title>
        <authorList>
            <person name="Kanchanasin P."/>
            <person name="Tanasupawat S."/>
            <person name="Shi W."/>
            <person name="Wu L."/>
            <person name="Ma J."/>
        </authorList>
    </citation>
    <scope>NUCLEOTIDE SEQUENCE [LARGE SCALE GENOMIC DNA]</scope>
    <source>
        <strain evidence="1 2">SKP4-8</strain>
    </source>
</reference>
<dbReference type="NCBIfam" id="TIGR03236">
    <property type="entry name" value="dnd_assoc_1"/>
    <property type="match status" value="1"/>
</dbReference>
<dbReference type="OrthoDB" id="2590988at2"/>
<dbReference type="AlphaFoldDB" id="A0A556PBV7"/>
<evidence type="ECO:0000313" key="2">
    <source>
        <dbReference type="Proteomes" id="UP000316425"/>
    </source>
</evidence>
<dbReference type="RefSeq" id="WP_144089332.1">
    <property type="nucleotide sequence ID" value="NZ_VMHE01000023.1"/>
</dbReference>
<protein>
    <submittedName>
        <fullName evidence="1">DNA phosphorothioation-dependent restriction protein DptG</fullName>
    </submittedName>
</protein>
<proteinExistence type="predicted"/>
<evidence type="ECO:0000313" key="1">
    <source>
        <dbReference type="EMBL" id="TSJ61858.1"/>
    </source>
</evidence>
<gene>
    <name evidence="1" type="primary">dptG</name>
    <name evidence="1" type="ORF">FPQ13_10735</name>
</gene>
<keyword evidence="2" id="KW-1185">Reference proteome</keyword>
<comment type="caution">
    <text evidence="1">The sequence shown here is derived from an EMBL/GenBank/DDBJ whole genome shotgun (WGS) entry which is preliminary data.</text>
</comment>
<organism evidence="1 2">
    <name type="scientific">Allobacillus salarius</name>
    <dbReference type="NCBI Taxonomy" id="1955272"/>
    <lineage>
        <taxon>Bacteria</taxon>
        <taxon>Bacillati</taxon>
        <taxon>Bacillota</taxon>
        <taxon>Bacilli</taxon>
        <taxon>Bacillales</taxon>
        <taxon>Bacillaceae</taxon>
        <taxon>Allobacillus</taxon>
    </lineage>
</organism>